<evidence type="ECO:0000256" key="1">
    <source>
        <dbReference type="ARBA" id="ARBA00005232"/>
    </source>
</evidence>
<dbReference type="PANTHER" id="PTHR22589:SF29">
    <property type="entry name" value="MITOCHONDRIAL CARNITINE O-ACETYLTRANSFERASE-RELATED"/>
    <property type="match status" value="1"/>
</dbReference>
<evidence type="ECO:0000259" key="5">
    <source>
        <dbReference type="Pfam" id="PF00755"/>
    </source>
</evidence>
<feature type="active site" description="Proton acceptor" evidence="4">
    <location>
        <position position="393"/>
    </location>
</feature>
<dbReference type="AlphaFoldDB" id="G0UZJ0"/>
<dbReference type="GO" id="GO:0005739">
    <property type="term" value="C:mitochondrion"/>
    <property type="evidence" value="ECO:0007669"/>
    <property type="project" value="TreeGrafter"/>
</dbReference>
<keyword evidence="3" id="KW-0012">Acyltransferase</keyword>
<evidence type="ECO:0000256" key="4">
    <source>
        <dbReference type="PIRSR" id="PIRSR600542-1"/>
    </source>
</evidence>
<dbReference type="InterPro" id="IPR023213">
    <property type="entry name" value="CAT-like_dom_sf"/>
</dbReference>
<evidence type="ECO:0000313" key="6">
    <source>
        <dbReference type="EMBL" id="CCC94809.1"/>
    </source>
</evidence>
<proteinExistence type="inferred from homology"/>
<keyword evidence="2 6" id="KW-0808">Transferase</keyword>
<reference evidence="6" key="1">
    <citation type="journal article" date="2012" name="Proc. Natl. Acad. Sci. U.S.A.">
        <title>Antigenic diversity is generated by distinct evolutionary mechanisms in African trypanosome species.</title>
        <authorList>
            <person name="Jackson A.P."/>
            <person name="Berry A."/>
            <person name="Aslett M."/>
            <person name="Allison H.C."/>
            <person name="Burton P."/>
            <person name="Vavrova-Anderson J."/>
            <person name="Brown R."/>
            <person name="Browne H."/>
            <person name="Corton N."/>
            <person name="Hauser H."/>
            <person name="Gamble J."/>
            <person name="Gilderthorp R."/>
            <person name="Marcello L."/>
            <person name="McQuillan J."/>
            <person name="Otto T.D."/>
            <person name="Quail M.A."/>
            <person name="Sanders M.J."/>
            <person name="van Tonder A."/>
            <person name="Ginger M.L."/>
            <person name="Field M.C."/>
            <person name="Barry J.D."/>
            <person name="Hertz-Fowler C."/>
            <person name="Berriman M."/>
        </authorList>
    </citation>
    <scope>NUCLEOTIDE SEQUENCE</scope>
    <source>
        <strain evidence="6">IL3000</strain>
    </source>
</reference>
<comment type="similarity">
    <text evidence="1">Belongs to the carnitine/choline acetyltransferase family.</text>
</comment>
<feature type="domain" description="Choline/carnitine acyltransferase" evidence="5">
    <location>
        <begin position="78"/>
        <end position="675"/>
    </location>
</feature>
<dbReference type="GO" id="GO:0004092">
    <property type="term" value="F:carnitine O-acetyltransferase activity"/>
    <property type="evidence" value="ECO:0007669"/>
    <property type="project" value="TreeGrafter"/>
</dbReference>
<dbReference type="Gene3D" id="3.30.559.70">
    <property type="entry name" value="Choline/Carnitine o-acyltransferase, domain 2"/>
    <property type="match status" value="1"/>
</dbReference>
<name>G0UZJ0_TRYCI</name>
<evidence type="ECO:0000256" key="3">
    <source>
        <dbReference type="ARBA" id="ARBA00023315"/>
    </source>
</evidence>
<dbReference type="Pfam" id="PF00755">
    <property type="entry name" value="Carn_acyltransf"/>
    <property type="match status" value="1"/>
</dbReference>
<dbReference type="PANTHER" id="PTHR22589">
    <property type="entry name" value="CARNITINE O-ACYLTRANSFERASE"/>
    <property type="match status" value="1"/>
</dbReference>
<dbReference type="InterPro" id="IPR039551">
    <property type="entry name" value="Cho/carn_acyl_trans"/>
</dbReference>
<dbReference type="InterPro" id="IPR042231">
    <property type="entry name" value="Cho/carn_acyl_trans_2"/>
</dbReference>
<dbReference type="GO" id="GO:0009437">
    <property type="term" value="P:carnitine metabolic process"/>
    <property type="evidence" value="ECO:0007669"/>
    <property type="project" value="TreeGrafter"/>
</dbReference>
<dbReference type="VEuPathDB" id="TriTrypDB:TcIL3000.11.1940"/>
<dbReference type="SUPFAM" id="SSF52777">
    <property type="entry name" value="CoA-dependent acyltransferases"/>
    <property type="match status" value="2"/>
</dbReference>
<dbReference type="EMBL" id="HE575324">
    <property type="protein sequence ID" value="CCC94809.1"/>
    <property type="molecule type" value="Genomic_DNA"/>
</dbReference>
<organism evidence="6">
    <name type="scientific">Trypanosoma congolense (strain IL3000)</name>
    <dbReference type="NCBI Taxonomy" id="1068625"/>
    <lineage>
        <taxon>Eukaryota</taxon>
        <taxon>Discoba</taxon>
        <taxon>Euglenozoa</taxon>
        <taxon>Kinetoplastea</taxon>
        <taxon>Metakinetoplastina</taxon>
        <taxon>Trypanosomatida</taxon>
        <taxon>Trypanosomatidae</taxon>
        <taxon>Trypanosoma</taxon>
        <taxon>Nannomonas</taxon>
    </lineage>
</organism>
<evidence type="ECO:0000256" key="2">
    <source>
        <dbReference type="ARBA" id="ARBA00022679"/>
    </source>
</evidence>
<sequence>MAKESTSTQEGEGFKRFWNVDLDYQVLLQPSKSPVQSYESYFFDKEVLNADGASHTMRRPKEGEPLRYDEHQASLPRLPVPPLQHMCDSYLKSLEALVTGEEYFHASKLVKEFLEPDGSGEALQKLLLKWDEECNQPSWLEEFWNDTYLCMRDPIPVNVNFFFQFRPHPRQMQESRCVSQAGRAASLLHAAAEYYVSILDGTVAREFERDAPVCMSQYRFAFTTSRIPGPHRDRKICYSTRPLTEDEKKSKFAEYVAANPTHCVVFIRDRLFTLELLRRDGSQYTVEELIVSLKYIEDMATSRQSPGAPVGLFTTMDRTEWYHVREHLKELGNTDNLQKLQSAIICLCLDGTTEASPDVAARLLLHGSGTNRWFDRHNLIVNADGSAGINWEHSVNDGGVALMVADYMFKKDCERFFTDSDVTALTIQGAAASIPQRMVEERQWFLDKHSYDTMKAASESFRTLIQNNELQVLHFNNFGDTFLKRVGVSPDAFVQLALQLTYYRLFGRNCATYEAATTRTFSHGRTECLRSASSEALDFCRAASDSLFPKRMGSSVPTQSVYLRRALEAHMKAIRLAKRGFGVDRHLYGLRVMARMHDIPLPELFSDPSYHRSGTWLMSTSHCGSKALDAFGFGPIVVTGFGIGYMIKANQIDVVITSKCTSHFTSTAVFASMLESSLLYMRAILQSEDMSNRAERDILLFSHPCGLNDFHFSDKEGFIYEHHVNEHRHELCRDTTSGFGNPQPGKDDAPL</sequence>
<dbReference type="Gene3D" id="3.30.559.10">
    <property type="entry name" value="Chloramphenicol acetyltransferase-like domain"/>
    <property type="match status" value="1"/>
</dbReference>
<accession>G0UZJ0</accession>
<dbReference type="InterPro" id="IPR000542">
    <property type="entry name" value="Carn_acyl_trans"/>
</dbReference>
<gene>
    <name evidence="6" type="ORF">TCIL3000_11_1940</name>
</gene>
<protein>
    <submittedName>
        <fullName evidence="6">Putative carnitine O-acetyltransferase</fullName>
    </submittedName>
</protein>